<dbReference type="GO" id="GO:0016746">
    <property type="term" value="F:acyltransferase activity"/>
    <property type="evidence" value="ECO:0007669"/>
    <property type="project" value="UniProtKB-KW"/>
</dbReference>
<evidence type="ECO:0000313" key="2">
    <source>
        <dbReference type="Proteomes" id="UP001617427"/>
    </source>
</evidence>
<dbReference type="Proteomes" id="UP001617427">
    <property type="component" value="Unassembled WGS sequence"/>
</dbReference>
<sequence>MRASVLVRGATVQMGDHCTFAGSVEIGAAGDGIVSVGNRVSVGPRCIISATGTTLRIGERTSFFSDCVISGAITIGKDCLFAKNVTILSSTHAIDGSGTIRENDAALLQNPGYRFHLPVTIGDDCWLGSNSVVLPGVTLATGTVVGANSVVTQDFPAYSVVAGVPARFIRLRSRGDAVDTVSVTSEHERKNAI</sequence>
<dbReference type="InterPro" id="IPR001451">
    <property type="entry name" value="Hexapep"/>
</dbReference>
<protein>
    <submittedName>
        <fullName evidence="1">Acyltransferase</fullName>
    </submittedName>
</protein>
<organism evidence="1 2">
    <name type="scientific">Herbaspirillum chlorophenolicum</name>
    <dbReference type="NCBI Taxonomy" id="211589"/>
    <lineage>
        <taxon>Bacteria</taxon>
        <taxon>Pseudomonadati</taxon>
        <taxon>Pseudomonadota</taxon>
        <taxon>Betaproteobacteria</taxon>
        <taxon>Burkholderiales</taxon>
        <taxon>Oxalobacteraceae</taxon>
        <taxon>Herbaspirillum</taxon>
    </lineage>
</organism>
<accession>A0ABW8ES66</accession>
<dbReference type="RefSeq" id="WP_402697932.1">
    <property type="nucleotide sequence ID" value="NZ_JBIUZV010000001.1"/>
</dbReference>
<dbReference type="Pfam" id="PF14602">
    <property type="entry name" value="Hexapep_2"/>
    <property type="match status" value="1"/>
</dbReference>
<evidence type="ECO:0000313" key="1">
    <source>
        <dbReference type="EMBL" id="MFJ3044295.1"/>
    </source>
</evidence>
<proteinExistence type="predicted"/>
<dbReference type="Gene3D" id="2.160.10.10">
    <property type="entry name" value="Hexapeptide repeat proteins"/>
    <property type="match status" value="1"/>
</dbReference>
<dbReference type="EMBL" id="JBIUZV010000001">
    <property type="protein sequence ID" value="MFJ3044295.1"/>
    <property type="molecule type" value="Genomic_DNA"/>
</dbReference>
<dbReference type="InterPro" id="IPR011004">
    <property type="entry name" value="Trimer_LpxA-like_sf"/>
</dbReference>
<comment type="caution">
    <text evidence="1">The sequence shown here is derived from an EMBL/GenBank/DDBJ whole genome shotgun (WGS) entry which is preliminary data.</text>
</comment>
<dbReference type="SUPFAM" id="SSF51161">
    <property type="entry name" value="Trimeric LpxA-like enzymes"/>
    <property type="match status" value="1"/>
</dbReference>
<dbReference type="InterPro" id="IPR051159">
    <property type="entry name" value="Hexapeptide_acetyltransf"/>
</dbReference>
<dbReference type="PANTHER" id="PTHR23416">
    <property type="entry name" value="SIALIC ACID SYNTHASE-RELATED"/>
    <property type="match status" value="1"/>
</dbReference>
<keyword evidence="1" id="KW-0808">Transferase</keyword>
<keyword evidence="2" id="KW-1185">Reference proteome</keyword>
<reference evidence="1 2" key="1">
    <citation type="submission" date="2024-10" db="EMBL/GenBank/DDBJ databases">
        <title>The Natural Products Discovery Center: Release of the First 8490 Sequenced Strains for Exploring Actinobacteria Biosynthetic Diversity.</title>
        <authorList>
            <person name="Kalkreuter E."/>
            <person name="Kautsar S.A."/>
            <person name="Yang D."/>
            <person name="Bader C.D."/>
            <person name="Teijaro C.N."/>
            <person name="Fluegel L."/>
            <person name="Davis C.M."/>
            <person name="Simpson J.R."/>
            <person name="Lauterbach L."/>
            <person name="Steele A.D."/>
            <person name="Gui C."/>
            <person name="Meng S."/>
            <person name="Li G."/>
            <person name="Viehrig K."/>
            <person name="Ye F."/>
            <person name="Su P."/>
            <person name="Kiefer A.F."/>
            <person name="Nichols A."/>
            <person name="Cepeda A.J."/>
            <person name="Yan W."/>
            <person name="Fan B."/>
            <person name="Jiang Y."/>
            <person name="Adhikari A."/>
            <person name="Zheng C.-J."/>
            <person name="Schuster L."/>
            <person name="Cowan T.M."/>
            <person name="Smanski M.J."/>
            <person name="Chevrette M.G."/>
            <person name="De Carvalho L.P.S."/>
            <person name="Shen B."/>
        </authorList>
    </citation>
    <scope>NUCLEOTIDE SEQUENCE [LARGE SCALE GENOMIC DNA]</scope>
    <source>
        <strain evidence="1 2">NPDC087045</strain>
    </source>
</reference>
<keyword evidence="1" id="KW-0012">Acyltransferase</keyword>
<gene>
    <name evidence="1" type="ORF">ACIPEN_00565</name>
</gene>
<name>A0ABW8ES66_9BURK</name>